<dbReference type="RefSeq" id="WP_123661587.1">
    <property type="nucleotide sequence ID" value="NZ_RJKE01000001.1"/>
</dbReference>
<evidence type="ECO:0000313" key="2">
    <source>
        <dbReference type="Proteomes" id="UP000272400"/>
    </source>
</evidence>
<evidence type="ECO:0000313" key="1">
    <source>
        <dbReference type="EMBL" id="ROO82577.1"/>
    </source>
</evidence>
<accession>A0A3N1CMN1</accession>
<sequence length="162" mass="16989">MADLLADGNVKAIWVPAIADISAPTVAELTGGSAVDLSCLITADGLGIEGETAAVDNAALCSVADTEDAGRIKRDINITAKRKDSPAEDLAWETLTYRAEGHLVVRRNLPVATAWAAAQPVEVYPARCGDPIMAAPERNSVQKFAVKLFNHIPADTRAVVAA</sequence>
<organism evidence="1 2">
    <name type="scientific">Actinocorallia herbida</name>
    <dbReference type="NCBI Taxonomy" id="58109"/>
    <lineage>
        <taxon>Bacteria</taxon>
        <taxon>Bacillati</taxon>
        <taxon>Actinomycetota</taxon>
        <taxon>Actinomycetes</taxon>
        <taxon>Streptosporangiales</taxon>
        <taxon>Thermomonosporaceae</taxon>
        <taxon>Actinocorallia</taxon>
    </lineage>
</organism>
<gene>
    <name evidence="1" type="ORF">EDD29_0057</name>
</gene>
<keyword evidence="2" id="KW-1185">Reference proteome</keyword>
<dbReference type="EMBL" id="RJKE01000001">
    <property type="protein sequence ID" value="ROO82577.1"/>
    <property type="molecule type" value="Genomic_DNA"/>
</dbReference>
<name>A0A3N1CMN1_9ACTN</name>
<proteinExistence type="predicted"/>
<reference evidence="1 2" key="1">
    <citation type="submission" date="2018-11" db="EMBL/GenBank/DDBJ databases">
        <title>Sequencing the genomes of 1000 actinobacteria strains.</title>
        <authorList>
            <person name="Klenk H.-P."/>
        </authorList>
    </citation>
    <scope>NUCLEOTIDE SEQUENCE [LARGE SCALE GENOMIC DNA]</scope>
    <source>
        <strain evidence="1 2">DSM 44254</strain>
    </source>
</reference>
<dbReference type="AlphaFoldDB" id="A0A3N1CMN1"/>
<dbReference type="Pfam" id="PF25595">
    <property type="entry name" value="Phage_TTP_16"/>
    <property type="match status" value="1"/>
</dbReference>
<comment type="caution">
    <text evidence="1">The sequence shown here is derived from an EMBL/GenBank/DDBJ whole genome shotgun (WGS) entry which is preliminary data.</text>
</comment>
<dbReference type="OrthoDB" id="3629220at2"/>
<dbReference type="InterPro" id="IPR058009">
    <property type="entry name" value="TTP_Phage_16"/>
</dbReference>
<dbReference type="Proteomes" id="UP000272400">
    <property type="component" value="Unassembled WGS sequence"/>
</dbReference>
<protein>
    <submittedName>
        <fullName evidence="1">Uncharacterized protein</fullName>
    </submittedName>
</protein>